<dbReference type="Pfam" id="PF13803">
    <property type="entry name" value="DUF4184"/>
    <property type="match status" value="1"/>
</dbReference>
<feature type="transmembrane region" description="Helical" evidence="1">
    <location>
        <begin position="155"/>
        <end position="178"/>
    </location>
</feature>
<reference evidence="2 3" key="1">
    <citation type="submission" date="2016-10" db="EMBL/GenBank/DDBJ databases">
        <authorList>
            <person name="de Groot N.N."/>
        </authorList>
    </citation>
    <scope>NUCLEOTIDE SEQUENCE [LARGE SCALE GENOMIC DNA]</scope>
    <source>
        <strain evidence="2 3">CGMCC 4.3491</strain>
    </source>
</reference>
<feature type="transmembrane region" description="Helical" evidence="1">
    <location>
        <begin position="49"/>
        <end position="71"/>
    </location>
</feature>
<evidence type="ECO:0000313" key="2">
    <source>
        <dbReference type="EMBL" id="SDZ29685.1"/>
    </source>
</evidence>
<keyword evidence="1" id="KW-0472">Membrane</keyword>
<keyword evidence="3" id="KW-1185">Reference proteome</keyword>
<dbReference type="STRING" id="381665.SAMN05216554_3112"/>
<evidence type="ECO:0000313" key="3">
    <source>
        <dbReference type="Proteomes" id="UP000198891"/>
    </source>
</evidence>
<evidence type="ECO:0000256" key="1">
    <source>
        <dbReference type="SAM" id="Phobius"/>
    </source>
</evidence>
<organism evidence="2 3">
    <name type="scientific">Herbiconiux ginsengi</name>
    <dbReference type="NCBI Taxonomy" id="381665"/>
    <lineage>
        <taxon>Bacteria</taxon>
        <taxon>Bacillati</taxon>
        <taxon>Actinomycetota</taxon>
        <taxon>Actinomycetes</taxon>
        <taxon>Micrococcales</taxon>
        <taxon>Microbacteriaceae</taxon>
        <taxon>Herbiconiux</taxon>
    </lineage>
</organism>
<feature type="transmembrane region" description="Helical" evidence="1">
    <location>
        <begin position="234"/>
        <end position="253"/>
    </location>
</feature>
<evidence type="ECO:0008006" key="4">
    <source>
        <dbReference type="Google" id="ProtNLM"/>
    </source>
</evidence>
<accession>A0A1H3RWM1</accession>
<keyword evidence="1" id="KW-0812">Transmembrane</keyword>
<feature type="transmembrane region" description="Helical" evidence="1">
    <location>
        <begin position="109"/>
        <end position="126"/>
    </location>
</feature>
<proteinExistence type="predicted"/>
<dbReference type="InterPro" id="IPR025238">
    <property type="entry name" value="DUF4184"/>
</dbReference>
<sequence>MPFTVSHAIVAVPFARTALPAGAVAAGAMAPDLPLFLPVGFDYESTHELPWFPVTGLVLAFAAFALWRVVVRPVAREVSPRALAERLPAEWSGSAADGWRSLARSGREAALLVAALAIGVATHVVWDGFTHAGRWGGALLPALDESIASIPLAVWLHYLSSLLGLVALIVWLVVWLIGRRSIAQRGDARGVSALFFWAAVALGAAAGAAVALAITPHRAGASGLFDLGLGVVEAAGGWLAIAAVLSGAVVQLARRVS</sequence>
<keyword evidence="1" id="KW-1133">Transmembrane helix</keyword>
<dbReference type="EMBL" id="FNPZ01000003">
    <property type="protein sequence ID" value="SDZ29685.1"/>
    <property type="molecule type" value="Genomic_DNA"/>
</dbReference>
<dbReference type="Proteomes" id="UP000198891">
    <property type="component" value="Unassembled WGS sequence"/>
</dbReference>
<name>A0A1H3RWM1_9MICO</name>
<dbReference type="RefSeq" id="WP_092555377.1">
    <property type="nucleotide sequence ID" value="NZ_FNPZ01000003.1"/>
</dbReference>
<dbReference type="OrthoDB" id="8481923at2"/>
<feature type="transmembrane region" description="Helical" evidence="1">
    <location>
        <begin position="190"/>
        <end position="214"/>
    </location>
</feature>
<dbReference type="AlphaFoldDB" id="A0A1H3RWM1"/>
<gene>
    <name evidence="2" type="ORF">SAMN05216554_3112</name>
</gene>
<protein>
    <recommendedName>
        <fullName evidence="4">DUF4184 family protein</fullName>
    </recommendedName>
</protein>